<dbReference type="InterPro" id="IPR035965">
    <property type="entry name" value="PAS-like_dom_sf"/>
</dbReference>
<dbReference type="InterPro" id="IPR050818">
    <property type="entry name" value="KCNH_animal-type"/>
</dbReference>
<feature type="compositionally biased region" description="Basic and acidic residues" evidence="1">
    <location>
        <begin position="144"/>
        <end position="154"/>
    </location>
</feature>
<gene>
    <name evidence="3" type="ORF">BV898_18915</name>
</gene>
<dbReference type="OrthoDB" id="447251at2759"/>
<name>A0A9X6RNY3_HYPEX</name>
<proteinExistence type="predicted"/>
<dbReference type="GO" id="GO:0042391">
    <property type="term" value="P:regulation of membrane potential"/>
    <property type="evidence" value="ECO:0007669"/>
    <property type="project" value="TreeGrafter"/>
</dbReference>
<dbReference type="Gene3D" id="3.30.450.20">
    <property type="entry name" value="PAS domain"/>
    <property type="match status" value="1"/>
</dbReference>
<accession>A0A9X6RNY3</accession>
<dbReference type="AlphaFoldDB" id="A0A9X6RNY3"/>
<dbReference type="SUPFAM" id="SSF55785">
    <property type="entry name" value="PYP-like sensor domain (PAS domain)"/>
    <property type="match status" value="1"/>
</dbReference>
<feature type="domain" description="PAS" evidence="2">
    <location>
        <begin position="36"/>
        <end position="127"/>
    </location>
</feature>
<evidence type="ECO:0000259" key="2">
    <source>
        <dbReference type="Pfam" id="PF13426"/>
    </source>
</evidence>
<keyword evidence="4" id="KW-1185">Reference proteome</keyword>
<dbReference type="PANTHER" id="PTHR10217">
    <property type="entry name" value="VOLTAGE AND LIGAND GATED POTASSIUM CHANNEL"/>
    <property type="match status" value="1"/>
</dbReference>
<evidence type="ECO:0000313" key="3">
    <source>
        <dbReference type="EMBL" id="OWA54515.1"/>
    </source>
</evidence>
<feature type="region of interest" description="Disordered" evidence="1">
    <location>
        <begin position="134"/>
        <end position="154"/>
    </location>
</feature>
<dbReference type="Pfam" id="PF13426">
    <property type="entry name" value="PAS_9"/>
    <property type="match status" value="1"/>
</dbReference>
<dbReference type="InterPro" id="IPR000014">
    <property type="entry name" value="PAS"/>
</dbReference>
<dbReference type="CDD" id="cd00130">
    <property type="entry name" value="PAS"/>
    <property type="match status" value="1"/>
</dbReference>
<organism evidence="3 4">
    <name type="scientific">Hypsibius exemplaris</name>
    <name type="common">Freshwater tardigrade</name>
    <dbReference type="NCBI Taxonomy" id="2072580"/>
    <lineage>
        <taxon>Eukaryota</taxon>
        <taxon>Metazoa</taxon>
        <taxon>Ecdysozoa</taxon>
        <taxon>Tardigrada</taxon>
        <taxon>Eutardigrada</taxon>
        <taxon>Parachela</taxon>
        <taxon>Hypsibioidea</taxon>
        <taxon>Hypsibiidae</taxon>
        <taxon>Hypsibius</taxon>
    </lineage>
</organism>
<evidence type="ECO:0000256" key="1">
    <source>
        <dbReference type="SAM" id="MobiDB-lite"/>
    </source>
</evidence>
<dbReference type="GO" id="GO:0005249">
    <property type="term" value="F:voltage-gated potassium channel activity"/>
    <property type="evidence" value="ECO:0007669"/>
    <property type="project" value="TreeGrafter"/>
</dbReference>
<reference evidence="4" key="1">
    <citation type="submission" date="2017-01" db="EMBL/GenBank/DDBJ databases">
        <title>Comparative genomics of anhydrobiosis in the tardigrade Hypsibius dujardini.</title>
        <authorList>
            <person name="Yoshida Y."/>
            <person name="Koutsovoulos G."/>
            <person name="Laetsch D."/>
            <person name="Stevens L."/>
            <person name="Kumar S."/>
            <person name="Horikawa D."/>
            <person name="Ishino K."/>
            <person name="Komine S."/>
            <person name="Tomita M."/>
            <person name="Blaxter M."/>
            <person name="Arakawa K."/>
        </authorList>
    </citation>
    <scope>NUCLEOTIDE SEQUENCE [LARGE SCALE GENOMIC DNA]</scope>
    <source>
        <strain evidence="4">Z151</strain>
    </source>
</reference>
<sequence>MPPPMKDSKISESIIRKFESQNRIFLVCNTIRPLPRIIYASEKFQEFSGFTRAEVMRHNCRVALLHGPRTDQHKINEIEAGVQSGQELQVSASLYKKDGSEIMCNVILIPVRNELAQIIMFILNFENLNPDGVAATPNGQMKKNPLDSPRHMSR</sequence>
<comment type="caution">
    <text evidence="3">The sequence shown here is derived from an EMBL/GenBank/DDBJ whole genome shotgun (WGS) entry which is preliminary data.</text>
</comment>
<dbReference type="EMBL" id="MTYJ01000416">
    <property type="protein sequence ID" value="OWA54515.1"/>
    <property type="molecule type" value="Genomic_DNA"/>
</dbReference>
<dbReference type="GO" id="GO:0005886">
    <property type="term" value="C:plasma membrane"/>
    <property type="evidence" value="ECO:0007669"/>
    <property type="project" value="TreeGrafter"/>
</dbReference>
<dbReference type="PANTHER" id="PTHR10217:SF435">
    <property type="entry name" value="POTASSIUM VOLTAGE-GATED CHANNEL PROTEIN EAG"/>
    <property type="match status" value="1"/>
</dbReference>
<evidence type="ECO:0000313" key="4">
    <source>
        <dbReference type="Proteomes" id="UP000192578"/>
    </source>
</evidence>
<dbReference type="NCBIfam" id="TIGR00229">
    <property type="entry name" value="sensory_box"/>
    <property type="match status" value="1"/>
</dbReference>
<protein>
    <submittedName>
        <fullName evidence="3">Potassium voltage-gated channel subfamily H member 7</fullName>
    </submittedName>
</protein>
<dbReference type="Proteomes" id="UP000192578">
    <property type="component" value="Unassembled WGS sequence"/>
</dbReference>